<evidence type="ECO:0000313" key="1">
    <source>
        <dbReference type="EMBL" id="VBB15439.1"/>
    </source>
</evidence>
<gene>
    <name evidence="1" type="ORF">BSTAB16_5635</name>
</gene>
<dbReference type="GeneID" id="71058053"/>
<dbReference type="EMBL" id="LR025743">
    <property type="protein sequence ID" value="VBB15439.1"/>
    <property type="molecule type" value="Genomic_DNA"/>
</dbReference>
<evidence type="ECO:0008006" key="3">
    <source>
        <dbReference type="Google" id="ProtNLM"/>
    </source>
</evidence>
<name>A0AAJ5T7E9_9BURK</name>
<protein>
    <recommendedName>
        <fullName evidence="3">HEPN AbiU2-like domain-containing protein</fullName>
    </recommendedName>
</protein>
<keyword evidence="2" id="KW-1185">Reference proteome</keyword>
<evidence type="ECO:0000313" key="2">
    <source>
        <dbReference type="Proteomes" id="UP000268684"/>
    </source>
</evidence>
<organism evidence="1 2">
    <name type="scientific">Burkholderia stabilis</name>
    <dbReference type="NCBI Taxonomy" id="95485"/>
    <lineage>
        <taxon>Bacteria</taxon>
        <taxon>Pseudomonadati</taxon>
        <taxon>Pseudomonadota</taxon>
        <taxon>Betaproteobacteria</taxon>
        <taxon>Burkholderiales</taxon>
        <taxon>Burkholderiaceae</taxon>
        <taxon>Burkholderia</taxon>
        <taxon>Burkholderia cepacia complex</taxon>
    </lineage>
</organism>
<accession>A0AAJ5T7E9</accession>
<proteinExistence type="predicted"/>
<reference evidence="1 2" key="1">
    <citation type="submission" date="2017-11" db="EMBL/GenBank/DDBJ databases">
        <authorList>
            <person name="Seth-Smith MB H."/>
        </authorList>
    </citation>
    <scope>NUCLEOTIDE SEQUENCE [LARGE SCALE GENOMIC DNA]</scope>
    <source>
        <strain evidence="1">E</strain>
    </source>
</reference>
<dbReference type="AlphaFoldDB" id="A0AAJ5T7E9"/>
<dbReference type="Proteomes" id="UP000268684">
    <property type="component" value="Chromosome II"/>
</dbReference>
<dbReference type="RefSeq" id="WP_147486634.1">
    <property type="nucleotide sequence ID" value="NZ_LR025743.1"/>
</dbReference>
<sequence length="190" mass="21970">MSLASLDPRFVRRVCLLCCHCVRNIAYYRVGFVNEDGSGALKQRTQFGATVNSNMLDIAVLEWCKLFADRNAHHHWKRVIRDNTEQQRFLGDMLHDTATSQSDWKRYLDTVRVYRDKFVAHLDELDEMHIPSLAVALKCVLFLYAHIRANSPASTFAAMRRHMPLPEDLSAYYEDCRDEARKAYDAGRGV</sequence>